<evidence type="ECO:0000313" key="3">
    <source>
        <dbReference type="Proteomes" id="UP000095347"/>
    </source>
</evidence>
<feature type="transmembrane region" description="Helical" evidence="1">
    <location>
        <begin position="99"/>
        <end position="124"/>
    </location>
</feature>
<keyword evidence="1" id="KW-0812">Transmembrane</keyword>
<evidence type="ECO:0000313" key="2">
    <source>
        <dbReference type="EMBL" id="OEJ66393.1"/>
    </source>
</evidence>
<feature type="transmembrane region" description="Helical" evidence="1">
    <location>
        <begin position="160"/>
        <end position="179"/>
    </location>
</feature>
<accession>A0A1E5Q6E1</accession>
<protein>
    <recommendedName>
        <fullName evidence="4">Glycosyltransferase RgtA/B/C/D-like domain-containing protein</fullName>
    </recommendedName>
</protein>
<gene>
    <name evidence="2" type="ORF">BEN30_12155</name>
</gene>
<feature type="transmembrane region" description="Helical" evidence="1">
    <location>
        <begin position="191"/>
        <end position="222"/>
    </location>
</feature>
<dbReference type="Proteomes" id="UP000095347">
    <property type="component" value="Unassembled WGS sequence"/>
</dbReference>
<sequence>MTFHTFSNLTGAYDDRSVSKRFWLLVVLLATISALVHFYAASWFDISRQHDPSKHFSVLTGVVNFEAFPSYNGPYYYILVAFVSAPFAALYRMHLISELTFVTLSVAWSGFVFQVVYIIGNFMFARVLRFSVSEQFFFVAFCILLPPVQRSFSMLRPENFILTLTPFACVLLITWWRAIQSGVPTLRYPAQYLTLGILSLIAVQKVSGLLLAGALWFFLFLCSRGSLYFRVRQLLHPTLILVAMILSLLTIDKLASGVSIFEHPANEQEDYLHTPSISVFTSVSIVNAWEKPLRNNQAGSMINILLIDMFADYWQYGILQSHGQSAQWDMFRARTGITVSIVFFCIYFLSLIILYSSIVRTPQCSNILRERALLSTLFFLGIAVLVIAGRTYYMPTKFDTIKWEYIIMFIPFLMVPPVNMLSKCNNTLKRWIVIPALCAVLCFAVLQSVWISPDLAFTG</sequence>
<feature type="transmembrane region" description="Helical" evidence="1">
    <location>
        <begin position="405"/>
        <end position="422"/>
    </location>
</feature>
<keyword evidence="1" id="KW-0472">Membrane</keyword>
<feature type="transmembrane region" description="Helical" evidence="1">
    <location>
        <begin position="75"/>
        <end position="92"/>
    </location>
</feature>
<keyword evidence="1" id="KW-1133">Transmembrane helix</keyword>
<keyword evidence="3" id="KW-1185">Reference proteome</keyword>
<evidence type="ECO:0000256" key="1">
    <source>
        <dbReference type="SAM" id="Phobius"/>
    </source>
</evidence>
<organism evidence="2 3">
    <name type="scientific">Magnetovibrio blakemorei</name>
    <dbReference type="NCBI Taxonomy" id="28181"/>
    <lineage>
        <taxon>Bacteria</taxon>
        <taxon>Pseudomonadati</taxon>
        <taxon>Pseudomonadota</taxon>
        <taxon>Alphaproteobacteria</taxon>
        <taxon>Rhodospirillales</taxon>
        <taxon>Magnetovibrionaceae</taxon>
        <taxon>Magnetovibrio</taxon>
    </lineage>
</organism>
<feature type="transmembrane region" description="Helical" evidence="1">
    <location>
        <begin position="339"/>
        <end position="360"/>
    </location>
</feature>
<comment type="caution">
    <text evidence="2">The sequence shown here is derived from an EMBL/GenBank/DDBJ whole genome shotgun (WGS) entry which is preliminary data.</text>
</comment>
<dbReference type="AlphaFoldDB" id="A0A1E5Q6E1"/>
<feature type="transmembrane region" description="Helical" evidence="1">
    <location>
        <begin position="234"/>
        <end position="251"/>
    </location>
</feature>
<feature type="transmembrane region" description="Helical" evidence="1">
    <location>
        <begin position="431"/>
        <end position="451"/>
    </location>
</feature>
<proteinExistence type="predicted"/>
<dbReference type="RefSeq" id="WP_069958350.1">
    <property type="nucleotide sequence ID" value="NZ_MCGG01000033.1"/>
</dbReference>
<evidence type="ECO:0008006" key="4">
    <source>
        <dbReference type="Google" id="ProtNLM"/>
    </source>
</evidence>
<feature type="transmembrane region" description="Helical" evidence="1">
    <location>
        <begin position="372"/>
        <end position="393"/>
    </location>
</feature>
<feature type="transmembrane region" description="Helical" evidence="1">
    <location>
        <begin position="22"/>
        <end position="44"/>
    </location>
</feature>
<name>A0A1E5Q6E1_9PROT</name>
<dbReference type="EMBL" id="MCGG01000033">
    <property type="protein sequence ID" value="OEJ66393.1"/>
    <property type="molecule type" value="Genomic_DNA"/>
</dbReference>
<feature type="transmembrane region" description="Helical" evidence="1">
    <location>
        <begin position="130"/>
        <end position="148"/>
    </location>
</feature>
<reference evidence="3" key="1">
    <citation type="submission" date="2016-07" db="EMBL/GenBank/DDBJ databases">
        <authorList>
            <person name="Florea S."/>
            <person name="Webb J.S."/>
            <person name="Jaromczyk J."/>
            <person name="Schardl C.L."/>
        </authorList>
    </citation>
    <scope>NUCLEOTIDE SEQUENCE [LARGE SCALE GENOMIC DNA]</scope>
    <source>
        <strain evidence="3">MV-1</strain>
    </source>
</reference>
<dbReference type="STRING" id="28181.BEN30_12155"/>